<feature type="compositionally biased region" description="Low complexity" evidence="1">
    <location>
        <begin position="1599"/>
        <end position="1612"/>
    </location>
</feature>
<dbReference type="OrthoDB" id="378851at2759"/>
<dbReference type="FunFam" id="1.20.58.1930:FF:000001">
    <property type="entry name" value="Erythrocyte membrane protein 1, PfEMP1"/>
    <property type="match status" value="1"/>
</dbReference>
<feature type="region of interest" description="Disordered" evidence="1">
    <location>
        <begin position="1586"/>
        <end position="1614"/>
    </location>
</feature>
<gene>
    <name evidence="7" type="ORF">PFHG_04911</name>
</gene>
<dbReference type="Gene3D" id="1.20.58.1930">
    <property type="match status" value="1"/>
</dbReference>
<dbReference type="Pfam" id="PF05424">
    <property type="entry name" value="Duffy_binding"/>
    <property type="match status" value="2"/>
</dbReference>
<dbReference type="OMA" id="CKCAESS"/>
<evidence type="ECO:0008006" key="9">
    <source>
        <dbReference type="Google" id="ProtNLM"/>
    </source>
</evidence>
<feature type="domain" description="Duffy-antigen binding" evidence="3">
    <location>
        <begin position="715"/>
        <end position="829"/>
    </location>
</feature>
<feature type="compositionally biased region" description="Acidic residues" evidence="1">
    <location>
        <begin position="1322"/>
        <end position="1334"/>
    </location>
</feature>
<evidence type="ECO:0000313" key="8">
    <source>
        <dbReference type="Proteomes" id="UP000054289"/>
    </source>
</evidence>
<dbReference type="GO" id="GO:0046789">
    <property type="term" value="F:host cell surface receptor binding"/>
    <property type="evidence" value="ECO:0007669"/>
    <property type="project" value="InterPro"/>
</dbReference>
<dbReference type="EMBL" id="CH672141">
    <property type="protein sequence ID" value="KOB63130.1"/>
    <property type="molecule type" value="Genomic_DNA"/>
</dbReference>
<dbReference type="SUPFAM" id="SSF140924">
    <property type="entry name" value="Duffy binding domain-like"/>
    <property type="match status" value="4"/>
</dbReference>
<feature type="region of interest" description="Disordered" evidence="1">
    <location>
        <begin position="1540"/>
        <end position="1573"/>
    </location>
</feature>
<evidence type="ECO:0000259" key="4">
    <source>
        <dbReference type="Pfam" id="PF15445"/>
    </source>
</evidence>
<evidence type="ECO:0000259" key="6">
    <source>
        <dbReference type="Pfam" id="PF22672"/>
    </source>
</evidence>
<dbReference type="InterPro" id="IPR008602">
    <property type="entry name" value="Duffy-antigen-binding"/>
</dbReference>
<name>A0A0L7KJ53_PLAFX</name>
<dbReference type="Proteomes" id="UP000054289">
    <property type="component" value="Unassembled WGS sequence"/>
</dbReference>
<protein>
    <recommendedName>
        <fullName evidence="9">Erythrocyte membrane protein 1</fullName>
    </recommendedName>
</protein>
<feature type="compositionally biased region" description="Acidic residues" evidence="1">
    <location>
        <begin position="662"/>
        <end position="686"/>
    </location>
</feature>
<feature type="region of interest" description="Disordered" evidence="1">
    <location>
        <begin position="255"/>
        <end position="277"/>
    </location>
</feature>
<dbReference type="Pfam" id="PF15445">
    <property type="entry name" value="ATS"/>
    <property type="match status" value="1"/>
</dbReference>
<feature type="domain" description="Cysteine-rich interdomain region 1 gamma" evidence="5">
    <location>
        <begin position="1088"/>
        <end position="1145"/>
    </location>
</feature>
<evidence type="ECO:0000256" key="1">
    <source>
        <dbReference type="SAM" id="MobiDB-lite"/>
    </source>
</evidence>
<feature type="region of interest" description="Disordered" evidence="1">
    <location>
        <begin position="625"/>
        <end position="702"/>
    </location>
</feature>
<feature type="compositionally biased region" description="Basic and acidic residues" evidence="1">
    <location>
        <begin position="1347"/>
        <end position="1379"/>
    </location>
</feature>
<dbReference type="GO" id="GO:0016020">
    <property type="term" value="C:membrane"/>
    <property type="evidence" value="ECO:0007669"/>
    <property type="project" value="InterPro"/>
</dbReference>
<dbReference type="InterPro" id="IPR041480">
    <property type="entry name" value="CIDR1_gamma"/>
</dbReference>
<feature type="domain" description="Duffy-antigen binding" evidence="3">
    <location>
        <begin position="1"/>
        <end position="167"/>
    </location>
</feature>
<feature type="domain" description="Duffy-binding-like" evidence="2">
    <location>
        <begin position="1161"/>
        <end position="1306"/>
    </location>
</feature>
<dbReference type="Pfam" id="PF03011">
    <property type="entry name" value="PFEMP"/>
    <property type="match status" value="2"/>
</dbReference>
<dbReference type="Pfam" id="PF22672">
    <property type="entry name" value="DBL_C"/>
    <property type="match status" value="2"/>
</dbReference>
<dbReference type="InterPro" id="IPR004258">
    <property type="entry name" value="DBL"/>
</dbReference>
<accession>A0A0L7KJ53</accession>
<dbReference type="InterPro" id="IPR044932">
    <property type="entry name" value="PfEMP1_ATS_sf"/>
</dbReference>
<evidence type="ECO:0000259" key="5">
    <source>
        <dbReference type="Pfam" id="PF18562"/>
    </source>
</evidence>
<feature type="domain" description="Duffy-binding-like" evidence="6">
    <location>
        <begin position="897"/>
        <end position="1046"/>
    </location>
</feature>
<organism evidence="7 8">
    <name type="scientific">Plasmodium falciparum (isolate HB3)</name>
    <dbReference type="NCBI Taxonomy" id="137071"/>
    <lineage>
        <taxon>Eukaryota</taxon>
        <taxon>Sar</taxon>
        <taxon>Alveolata</taxon>
        <taxon>Apicomplexa</taxon>
        <taxon>Aconoidasida</taxon>
        <taxon>Haemosporida</taxon>
        <taxon>Plasmodiidae</taxon>
        <taxon>Plasmodium</taxon>
        <taxon>Plasmodium (Laverania)</taxon>
    </lineage>
</organism>
<evidence type="ECO:0000259" key="2">
    <source>
        <dbReference type="Pfam" id="PF03011"/>
    </source>
</evidence>
<feature type="compositionally biased region" description="Polar residues" evidence="1">
    <location>
        <begin position="1540"/>
        <end position="1557"/>
    </location>
</feature>
<dbReference type="InterPro" id="IPR042202">
    <property type="entry name" value="Duffy-ag-bd_sf"/>
</dbReference>
<feature type="compositionally biased region" description="Pro residues" evidence="1">
    <location>
        <begin position="1386"/>
        <end position="1404"/>
    </location>
</feature>
<evidence type="ECO:0000259" key="3">
    <source>
        <dbReference type="Pfam" id="PF05424"/>
    </source>
</evidence>
<dbReference type="FunFam" id="1.10.1900.40:FF:000001">
    <property type="entry name" value="Erythrocyte membrane protein 1"/>
    <property type="match status" value="1"/>
</dbReference>
<dbReference type="InterPro" id="IPR054595">
    <property type="entry name" value="DBL_C"/>
</dbReference>
<dbReference type="FunFam" id="1.20.58.830:FF:000003">
    <property type="entry name" value="Erythrocyte membrane protein 1, PfEMP1"/>
    <property type="match status" value="1"/>
</dbReference>
<dbReference type="InterPro" id="IPR029211">
    <property type="entry name" value="PfEMP1_ATS"/>
</dbReference>
<feature type="domain" description="Duffy-binding-like" evidence="6">
    <location>
        <begin position="171"/>
        <end position="332"/>
    </location>
</feature>
<reference evidence="7 8" key="1">
    <citation type="submission" date="2006-03" db="EMBL/GenBank/DDBJ databases">
        <title>Annotation of Plasmodium falciparum HB3.</title>
        <authorList>
            <consortium name="The Broad Institute Genome Sequencing Platform"/>
            <person name="Volkman S.K."/>
            <person name="Neafsey D.E."/>
            <person name="Dash A.P."/>
            <person name="Chitnis C.E."/>
            <person name="Hartl D.L."/>
            <person name="Young S.K."/>
            <person name="Zeng Q."/>
            <person name="Koehrsen M."/>
            <person name="Alvarado L."/>
            <person name="Berlin A."/>
            <person name="Borenstein D."/>
            <person name="Chapman S.B."/>
            <person name="Chen Z."/>
            <person name="Engels R."/>
            <person name="Freedman E."/>
            <person name="Gellesch M."/>
            <person name="Goldberg J."/>
            <person name="Griggs A."/>
            <person name="Gujja S."/>
            <person name="Heilman E.R."/>
            <person name="Heiman D.I."/>
            <person name="Howarth C."/>
            <person name="Jen D."/>
            <person name="Larson L."/>
            <person name="Mehta T."/>
            <person name="Neiman D."/>
            <person name="Park D."/>
            <person name="Pearson M."/>
            <person name="Roberts A."/>
            <person name="Saif S."/>
            <person name="Shea T."/>
            <person name="Shenoy N."/>
            <person name="Sisk P."/>
            <person name="Stolte C."/>
            <person name="Sykes S."/>
            <person name="Walk T."/>
            <person name="White J."/>
            <person name="Yandava C."/>
            <person name="Haas B."/>
            <person name="Henn M.R."/>
            <person name="Nusbaum C."/>
            <person name="Birren B."/>
        </authorList>
    </citation>
    <scope>NUCLEOTIDE SEQUENCE [LARGE SCALE GENOMIC DNA]</scope>
    <source>
        <strain evidence="7">HB3</strain>
    </source>
</reference>
<dbReference type="Pfam" id="PF18562">
    <property type="entry name" value="CIDR1_gamma"/>
    <property type="match status" value="1"/>
</dbReference>
<evidence type="ECO:0000313" key="7">
    <source>
        <dbReference type="EMBL" id="KOB63130.1"/>
    </source>
</evidence>
<feature type="compositionally biased region" description="Basic and acidic residues" evidence="1">
    <location>
        <begin position="687"/>
        <end position="702"/>
    </location>
</feature>
<reference evidence="8" key="2">
    <citation type="submission" date="2006-03" db="EMBL/GenBank/DDBJ databases">
        <title>The genome sequence of the Plasmodium falciparum HB3.</title>
        <authorList>
            <consortium name="The Broad Institute Genome Sequencing Platform"/>
            <person name="Birren B."/>
            <person name="Lander E."/>
            <person name="Galagan J."/>
            <person name="Nusbaum C."/>
            <person name="Devon K."/>
            <person name="Henn M."/>
            <person name="Jaffe D."/>
            <person name="Butler J."/>
            <person name="Alvarez P."/>
            <person name="Gnerre S."/>
            <person name="Grabherr M."/>
            <person name="Kleber M."/>
            <person name="Mauceli E."/>
            <person name="Brockman W."/>
            <person name="MacCallum I.A."/>
            <person name="Rounsley S."/>
            <person name="Young S."/>
            <person name="LaButti K."/>
            <person name="Pushparaj V."/>
            <person name="DeCaprio D."/>
            <person name="Crawford M."/>
            <person name="Koehrsen M."/>
            <person name="Engels R."/>
            <person name="Montgomery P."/>
            <person name="Pearson M."/>
            <person name="Howarth C."/>
            <person name="Larson L."/>
            <person name="Luoma S."/>
            <person name="White J."/>
            <person name="Kodira C."/>
            <person name="Zeng Q."/>
            <person name="Oleary S."/>
            <person name="Yandava C."/>
            <person name="Alvarado L."/>
            <person name="Wirth D."/>
            <person name="Volkman S."/>
            <person name="Hartl D."/>
        </authorList>
    </citation>
    <scope>NUCLEOTIDE SEQUENCE [LARGE SCALE GENOMIC DNA]</scope>
</reference>
<dbReference type="Gene3D" id="1.20.1310.20">
    <property type="entry name" value="Duffy-antigen binding domain"/>
    <property type="match status" value="2"/>
</dbReference>
<dbReference type="FunFam" id="1.20.58.830:FF:000002">
    <property type="entry name" value="Erythrocyte membrane protein 1, PfEMP1"/>
    <property type="match status" value="1"/>
</dbReference>
<dbReference type="Gene3D" id="1.10.1900.40">
    <property type="entry name" value="Acidic terminal segments, variant surface antigen of PfEMP1"/>
    <property type="match status" value="2"/>
</dbReference>
<dbReference type="Gene3D" id="1.20.58.830">
    <property type="match status" value="3"/>
</dbReference>
<feature type="region of interest" description="Disordered" evidence="1">
    <location>
        <begin position="1302"/>
        <end position="1415"/>
    </location>
</feature>
<feature type="domain" description="Duffy-binding-like" evidence="2">
    <location>
        <begin position="488"/>
        <end position="631"/>
    </location>
</feature>
<proteinExistence type="predicted"/>
<feature type="domain" description="Plasmodium falciparum erythrocyte membrane protein 1 acidic terminal segment" evidence="4">
    <location>
        <begin position="1423"/>
        <end position="1874"/>
    </location>
</feature>
<dbReference type="KEGG" id="pfh:PFHG_04911"/>
<sequence length="1874" mass="214488">MAAKYEGESIKAHYPKYQTAYGNSPSELCTVLARSFADIGDIIRGKDLYLGYNKKEKAQKEKLEENLQKIFGHIYEELTYGAQNYYKGDREKNYYQLREDWWYANRETVWKAMTCSDELTGASYFHATCIDGNSKSQAKDKCRCQKKDNKPNDQVPTYFDYVPQYLRWFEEWAEEFCRKKKKKLEKLEQQCRGKYQDADRYCSRNGFDCEKTVNARGKVRMGKGCTDCFFACNPYIDWINNQKEQFDKQKNKYKTEISDGGASGGRSGNGRQRRAARNENYKGYEKKFYDKLEKNKYGKVDGFLELLNKEDVCKKNNDIEEGGTIDFNEPNDDKSKEYKGTFYRSEYCQPCPLCGMKWTNDGKGKWEHKKKGKCTSGNLYRPNKNATPTPINFLYSGDRQAEIETKLDAFCNQTSGSSVVGSGDCGGNSDSSLCEPWKCYQFDHLDKVGQDDEDDLQYDKYVQNAGGLCILETTNGLNVKKQKTYNDFFNFWVAHMLKDSIHWKKKLEKCLKNGSKIKCTDRCKTPCDCFEKWVEQKKTEWGQIKVHFYTQEDIVKKGGLLGQFGYDAVLQQVLEKDVLLTSIKEAYGNANEIKHIEELLKETGVVGGENKTTIDKLLQHEEDEAKKCKDCPDPPPAPTGDGPARSLPTPEDSPSRPAQEVGDSEEDEDDDEDDDGKGAEEDEVEEETAKESEPPYKMDKEIEKKEKKEIYGDDNLSLRVQDLQAQLNSGTIPEEFKRQMFYTLGDYRDICIGDDTMIKALEASGDTKMKEISSKIEAILKQSGNNQSRGGPPNSVTTPQQTWWKDNAEPIWNGMICALTYKEDTSGEKGTQQITQDEEVKKALLDKEGTSNEPIKYKYNSVKLDEHSGTDGPKSTGGDTPLTQFVLRPPYFRYLEEWGESFCRERKKRLAQIKEDCRGEDASGDPKYCSGDGHVCDKAYLKHHKMFDDFVCRDCYKQCRKYRKWIDIKFEEFHNQKNTYGKEKQKLNGNSNGNNNCCKEIQNLPSAAQFLAALKHCKDDEAGEVKKSNDPNNKIDFNDPKTTFGPLEYCKTCPLNGVNCGSNECKEYKVNGQTWEKLLNGEKQDEETTDINVEMIDRRWPFIKEYLGNSNNSFKISRLFKGLRVQNWKCRFNKDKNMDVCKLDKFDQEVDLNPYITFKVFLEYWLQDFIEGYYILKQKKIIDKCTENGGKTCNVQPKNDCACVKKWVEQKSTQWGKIQEHFNKRKYDPGYDIKYKVKTFLETLIPQMDLVNDKGKISDLNAFLKFYQCKCADNSKSDKEGEKKNIVLCLLEKLGEKAKKCAENHKPSGDTQAACVEKSPNVEDDDEPLEEDEQNTVGKQHPPFCNIEKKAEAEEKGDCDAPEEKTKENDQAGAKELKPPADSTPAPVPVPGPGPPPPPPPPTSVNPTLPADQPFDPTILQTTIPFGVALALGSIAFLFLKKKTQSPVDLFSVIDIPKSDYDIPTKLSPNRYIPYTSGKYRGKRYIYLEGDSGTDSGYTDHYSDITSSSESEYEELDINDIYAPRAPKYKTLIEVVLEPSGNNTTASGKNTPSDTQNDIPTSDTPPPITDDEWNTLKDEFISQYLQSEQPKDVPNDYKSGNSSTNTNNTTTSRHNVEEKPFITSIHDRDLYSGEEYSYNVNMVNSMDDIPINRDNNVYSGIDLINDTLSGNKHIDIYDEVLKRKENELFGTNHVKQTSIHSVAKLTNSDPIHNQLELFHKWLDRHRDMCEKWENHDERLDKLKEQWENETHSGNNHPSDSNKTLNTDVSIQIDMNNPKTTNEFTYVDSNPNQVDDTYVDSNPDNSSMDTILEDLDKYNEPYYDVQDDIYYDVHDHDASTVDSNAMDVPSKVQIEMDVNTKLVKEKYPIADVWDI</sequence>